<dbReference type="EMBL" id="VTOZ01000038">
    <property type="protein sequence ID" value="TYZ26840.1"/>
    <property type="molecule type" value="Genomic_DNA"/>
</dbReference>
<evidence type="ECO:0000256" key="3">
    <source>
        <dbReference type="HAMAP-Rule" id="MF_01385"/>
    </source>
</evidence>
<keyword evidence="2 3" id="KW-0143">Chaperone</keyword>
<comment type="caution">
    <text evidence="4">The sequence shown here is derived from an EMBL/GenBank/DDBJ whole genome shotgun (WGS) entry which is preliminary data.</text>
</comment>
<sequence length="229" mass="26098">MDDNALFLLLELNDALFPIGAYTHSYGLETYVQDNSVHDRETAKLWLQAYLGGSFLTNELLAVRFAYEAMEQENAVPKLQEIEQVLRAARVPRESREAMEKLGRRLAANVRKIQLPVDKRFFAYVEARKKNCAHPVCYGALTAALHLPKRQAMLHYLYAQLSAMINTCVKLIPLSQTDGACLLADYRHEYSQLIDRAMGAGEEDFCLAFPGLDIRSMQHETLYSRLYMS</sequence>
<comment type="subunit">
    <text evidence="3">UreD, UreF and UreG form a complex that acts as a GTP-hydrolysis-dependent molecular chaperone, activating the urease apoprotein by helping to assemble the nickel containing metallocenter of UreC. The UreE protein probably delivers the nickel.</text>
</comment>
<dbReference type="RefSeq" id="WP_149189927.1">
    <property type="nucleotide sequence ID" value="NZ_VTOZ01000038.1"/>
</dbReference>
<comment type="subcellular location">
    <subcellularLocation>
        <location evidence="3">Cytoplasm</location>
    </subcellularLocation>
</comment>
<evidence type="ECO:0000313" key="4">
    <source>
        <dbReference type="EMBL" id="TYZ26840.1"/>
    </source>
</evidence>
<accession>A0A5D6WG04</accession>
<proteinExistence type="inferred from homology"/>
<keyword evidence="1 3" id="KW-0996">Nickel insertion</keyword>
<gene>
    <name evidence="3" type="primary">ureF</name>
    <name evidence="4" type="ORF">FZ041_13420</name>
</gene>
<protein>
    <recommendedName>
        <fullName evidence="3">Urease accessory protein UreF</fullName>
    </recommendedName>
</protein>
<comment type="function">
    <text evidence="3">Required for maturation of urease via the functional incorporation of the urease nickel metallocenter.</text>
</comment>
<dbReference type="GO" id="GO:0005737">
    <property type="term" value="C:cytoplasm"/>
    <property type="evidence" value="ECO:0007669"/>
    <property type="project" value="UniProtKB-SubCell"/>
</dbReference>
<dbReference type="InterPro" id="IPR038277">
    <property type="entry name" value="UreF_sf"/>
</dbReference>
<dbReference type="GO" id="GO:0016151">
    <property type="term" value="F:nickel cation binding"/>
    <property type="evidence" value="ECO:0007669"/>
    <property type="project" value="UniProtKB-UniRule"/>
</dbReference>
<dbReference type="PANTHER" id="PTHR33620">
    <property type="entry name" value="UREASE ACCESSORY PROTEIN F"/>
    <property type="match status" value="1"/>
</dbReference>
<keyword evidence="3" id="KW-0963">Cytoplasm</keyword>
<keyword evidence="5" id="KW-1185">Reference proteome</keyword>
<dbReference type="HAMAP" id="MF_01385">
    <property type="entry name" value="UreF"/>
    <property type="match status" value="1"/>
</dbReference>
<evidence type="ECO:0000256" key="2">
    <source>
        <dbReference type="ARBA" id="ARBA00023186"/>
    </source>
</evidence>
<dbReference type="Pfam" id="PF01730">
    <property type="entry name" value="UreF"/>
    <property type="match status" value="1"/>
</dbReference>
<dbReference type="InterPro" id="IPR002639">
    <property type="entry name" value="UreF"/>
</dbReference>
<dbReference type="PIRSF" id="PIRSF009467">
    <property type="entry name" value="Ureas_acces_UreF"/>
    <property type="match status" value="1"/>
</dbReference>
<dbReference type="PANTHER" id="PTHR33620:SF1">
    <property type="entry name" value="UREASE ACCESSORY PROTEIN F"/>
    <property type="match status" value="1"/>
</dbReference>
<evidence type="ECO:0000313" key="5">
    <source>
        <dbReference type="Proteomes" id="UP000322783"/>
    </source>
</evidence>
<evidence type="ECO:0000256" key="1">
    <source>
        <dbReference type="ARBA" id="ARBA00022988"/>
    </source>
</evidence>
<name>A0A5D6WG04_9FIRM</name>
<reference evidence="4 5" key="1">
    <citation type="submission" date="2019-08" db="EMBL/GenBank/DDBJ databases">
        <title>Selenomonas sp. mPRGC5 and Selenomonas sp. mPRGC8 isolated from ruminal fluid of dairy goat (Capra hircus).</title>
        <authorList>
            <person name="Poothong S."/>
            <person name="Nuengjamnong C."/>
            <person name="Tanasupawat S."/>
        </authorList>
    </citation>
    <scope>NUCLEOTIDE SEQUENCE [LARGE SCALE GENOMIC DNA]</scope>
    <source>
        <strain evidence="5">mPRGC8</strain>
    </source>
</reference>
<organism evidence="4 5">
    <name type="scientific">Selenomonas caprae</name>
    <dbReference type="NCBI Taxonomy" id="2606905"/>
    <lineage>
        <taxon>Bacteria</taxon>
        <taxon>Bacillati</taxon>
        <taxon>Bacillota</taxon>
        <taxon>Negativicutes</taxon>
        <taxon>Selenomonadales</taxon>
        <taxon>Selenomonadaceae</taxon>
        <taxon>Selenomonas</taxon>
    </lineage>
</organism>
<dbReference type="Gene3D" id="1.10.4190.10">
    <property type="entry name" value="Urease accessory protein UreF"/>
    <property type="match status" value="1"/>
</dbReference>
<comment type="similarity">
    <text evidence="3">Belongs to the UreF family.</text>
</comment>
<dbReference type="AlphaFoldDB" id="A0A5D6WG04"/>
<dbReference type="Proteomes" id="UP000322783">
    <property type="component" value="Unassembled WGS sequence"/>
</dbReference>